<evidence type="ECO:0000256" key="3">
    <source>
        <dbReference type="ARBA" id="ARBA00022723"/>
    </source>
</evidence>
<name>A0ABN8NH03_9CNID</name>
<dbReference type="Gene3D" id="3.20.20.330">
    <property type="entry name" value="Homocysteine-binding-like domain"/>
    <property type="match status" value="1"/>
</dbReference>
<dbReference type="SUPFAM" id="SSF82282">
    <property type="entry name" value="Homocysteine S-methyltransferase"/>
    <property type="match status" value="1"/>
</dbReference>
<keyword evidence="9" id="KW-1185">Reference proteome</keyword>
<keyword evidence="3 6" id="KW-0479">Metal-binding</keyword>
<dbReference type="InterPro" id="IPR003726">
    <property type="entry name" value="HCY_dom"/>
</dbReference>
<evidence type="ECO:0000259" key="7">
    <source>
        <dbReference type="PROSITE" id="PS50970"/>
    </source>
</evidence>
<evidence type="ECO:0000313" key="9">
    <source>
        <dbReference type="Proteomes" id="UP001159405"/>
    </source>
</evidence>
<dbReference type="PANTHER" id="PTHR46015">
    <property type="entry name" value="ZGC:172121"/>
    <property type="match status" value="1"/>
</dbReference>
<dbReference type="InterPro" id="IPR036589">
    <property type="entry name" value="HCY_dom_sf"/>
</dbReference>
<keyword evidence="4 6" id="KW-0862">Zinc</keyword>
<evidence type="ECO:0000313" key="8">
    <source>
        <dbReference type="EMBL" id="CAH3105467.1"/>
    </source>
</evidence>
<feature type="binding site" evidence="6">
    <location>
        <position position="244"/>
    </location>
    <ligand>
        <name>Zn(2+)</name>
        <dbReference type="ChEBI" id="CHEBI:29105"/>
    </ligand>
</feature>
<comment type="pathway">
    <text evidence="5">Amino-acid biosynthesis; L-methionine biosynthesis via de novo pathway.</text>
</comment>
<comment type="cofactor">
    <cofactor evidence="6">
        <name>Zn(2+)</name>
        <dbReference type="ChEBI" id="CHEBI:29105"/>
    </cofactor>
</comment>
<evidence type="ECO:0000256" key="5">
    <source>
        <dbReference type="ARBA" id="ARBA00034478"/>
    </source>
</evidence>
<sequence length="325" mass="35811">MENRNFLVLDGGLGSALIRAGFDIDEDPLWGGKVLIENPDAVKTIHKRYVILSGRKYEANHISGSLDCTLTLKQSAKKIIFTVTIEGLCQHYDLNQSEAVSLIYKAVKIARDACDEVSSTNVGCQEKLLVAGSVGPYGACLHDRSEYTGDYVDSMTVQELMDWHRPRIDALLQAGVDMLAMETIPAQKEAEALVQLLKEFPSAKAWLTLSCRDGSHTCHGEMFSDVVQNVVRQSTQVVAVGVNCTFPLYVKPLLQSIKGKVDLPFVVYPNSGEMLKDGTMDSSRKVQLHSLVDGWIEAGAVWIGGCCLTKPEDIVKIREVVDKHR</sequence>
<feature type="binding site" evidence="6">
    <location>
        <position position="307"/>
    </location>
    <ligand>
        <name>Zn(2+)</name>
        <dbReference type="ChEBI" id="CHEBI:29105"/>
    </ligand>
</feature>
<reference evidence="8 9" key="1">
    <citation type="submission" date="2022-05" db="EMBL/GenBank/DDBJ databases">
        <authorList>
            <consortium name="Genoscope - CEA"/>
            <person name="William W."/>
        </authorList>
    </citation>
    <scope>NUCLEOTIDE SEQUENCE [LARGE SCALE GENOMIC DNA]</scope>
</reference>
<gene>
    <name evidence="8" type="ORF">PLOB_00013684</name>
</gene>
<proteinExistence type="predicted"/>
<organism evidence="8 9">
    <name type="scientific">Porites lobata</name>
    <dbReference type="NCBI Taxonomy" id="104759"/>
    <lineage>
        <taxon>Eukaryota</taxon>
        <taxon>Metazoa</taxon>
        <taxon>Cnidaria</taxon>
        <taxon>Anthozoa</taxon>
        <taxon>Hexacorallia</taxon>
        <taxon>Scleractinia</taxon>
        <taxon>Fungiina</taxon>
        <taxon>Poritidae</taxon>
        <taxon>Porites</taxon>
    </lineage>
</organism>
<comment type="caution">
    <text evidence="8">The sequence shown here is derived from an EMBL/GenBank/DDBJ whole genome shotgun (WGS) entry which is preliminary data.</text>
</comment>
<evidence type="ECO:0000256" key="2">
    <source>
        <dbReference type="ARBA" id="ARBA00022679"/>
    </source>
</evidence>
<dbReference type="Proteomes" id="UP001159405">
    <property type="component" value="Unassembled WGS sequence"/>
</dbReference>
<dbReference type="PANTHER" id="PTHR46015:SF1">
    <property type="entry name" value="HOMOCYSTEINE S-METHYLTRANSFERASE-LIKE ISOFORM 1"/>
    <property type="match status" value="1"/>
</dbReference>
<feature type="domain" description="Hcy-binding" evidence="7">
    <location>
        <begin position="1"/>
        <end position="321"/>
    </location>
</feature>
<dbReference type="EMBL" id="CALNXK010000018">
    <property type="protein sequence ID" value="CAH3105467.1"/>
    <property type="molecule type" value="Genomic_DNA"/>
</dbReference>
<dbReference type="PROSITE" id="PS50970">
    <property type="entry name" value="HCY"/>
    <property type="match status" value="1"/>
</dbReference>
<evidence type="ECO:0000256" key="1">
    <source>
        <dbReference type="ARBA" id="ARBA00022603"/>
    </source>
</evidence>
<evidence type="ECO:0000256" key="6">
    <source>
        <dbReference type="PROSITE-ProRule" id="PRU00333"/>
    </source>
</evidence>
<protein>
    <recommendedName>
        <fullName evidence="7">Hcy-binding domain-containing protein</fullName>
    </recommendedName>
</protein>
<accession>A0ABN8NH03</accession>
<evidence type="ECO:0000256" key="4">
    <source>
        <dbReference type="ARBA" id="ARBA00022833"/>
    </source>
</evidence>
<feature type="binding site" evidence="6">
    <location>
        <position position="306"/>
    </location>
    <ligand>
        <name>Zn(2+)</name>
        <dbReference type="ChEBI" id="CHEBI:29105"/>
    </ligand>
</feature>
<dbReference type="NCBIfam" id="NF007020">
    <property type="entry name" value="PRK09485.1"/>
    <property type="match status" value="1"/>
</dbReference>
<dbReference type="Pfam" id="PF02574">
    <property type="entry name" value="S-methyl_trans"/>
    <property type="match status" value="1"/>
</dbReference>
<keyword evidence="1 6" id="KW-0489">Methyltransferase</keyword>
<dbReference type="InterPro" id="IPR051486">
    <property type="entry name" value="Hcy_S-methyltransferase"/>
</dbReference>
<keyword evidence="2 6" id="KW-0808">Transferase</keyword>